<reference evidence="2 3" key="1">
    <citation type="submission" date="2023-02" db="EMBL/GenBank/DDBJ databases">
        <title>LHISI_Scaffold_Assembly.</title>
        <authorList>
            <person name="Stuart O.P."/>
            <person name="Cleave R."/>
            <person name="Magrath M.J.L."/>
            <person name="Mikheyev A.S."/>
        </authorList>
    </citation>
    <scope>NUCLEOTIDE SEQUENCE [LARGE SCALE GENOMIC DNA]</scope>
    <source>
        <strain evidence="2">Daus_M_001</strain>
        <tissue evidence="2">Leg muscle</tissue>
    </source>
</reference>
<dbReference type="EMBL" id="JARBHB010000008">
    <property type="protein sequence ID" value="KAJ8876867.1"/>
    <property type="molecule type" value="Genomic_DNA"/>
</dbReference>
<evidence type="ECO:0000313" key="2">
    <source>
        <dbReference type="EMBL" id="KAJ8876867.1"/>
    </source>
</evidence>
<gene>
    <name evidence="2" type="ORF">PR048_021315</name>
</gene>
<dbReference type="InterPro" id="IPR049012">
    <property type="entry name" value="Mutator_transp_dom"/>
</dbReference>
<proteinExistence type="predicted"/>
<sequence>MVPVRETRRGLILFKCKTCNIESFVWLNPRGKHDSIIVSGTAVPGTLSSGGGHAQLEEITSTLNIPALSCTTFQKYYKKFSDDWEQTAFSEMEKLYNLKLREQ</sequence>
<feature type="domain" description="Mutator-like transposase" evidence="1">
    <location>
        <begin position="12"/>
        <end position="94"/>
    </location>
</feature>
<evidence type="ECO:0000259" key="1">
    <source>
        <dbReference type="Pfam" id="PF20700"/>
    </source>
</evidence>
<evidence type="ECO:0000313" key="3">
    <source>
        <dbReference type="Proteomes" id="UP001159363"/>
    </source>
</evidence>
<protein>
    <recommendedName>
        <fullName evidence="1">Mutator-like transposase domain-containing protein</fullName>
    </recommendedName>
</protein>
<dbReference type="Proteomes" id="UP001159363">
    <property type="component" value="Chromosome 7"/>
</dbReference>
<name>A0ABQ9GXX4_9NEOP</name>
<comment type="caution">
    <text evidence="2">The sequence shown here is derived from an EMBL/GenBank/DDBJ whole genome shotgun (WGS) entry which is preliminary data.</text>
</comment>
<keyword evidence="3" id="KW-1185">Reference proteome</keyword>
<organism evidence="2 3">
    <name type="scientific">Dryococelus australis</name>
    <dbReference type="NCBI Taxonomy" id="614101"/>
    <lineage>
        <taxon>Eukaryota</taxon>
        <taxon>Metazoa</taxon>
        <taxon>Ecdysozoa</taxon>
        <taxon>Arthropoda</taxon>
        <taxon>Hexapoda</taxon>
        <taxon>Insecta</taxon>
        <taxon>Pterygota</taxon>
        <taxon>Neoptera</taxon>
        <taxon>Polyneoptera</taxon>
        <taxon>Phasmatodea</taxon>
        <taxon>Verophasmatodea</taxon>
        <taxon>Anareolatae</taxon>
        <taxon>Phasmatidae</taxon>
        <taxon>Eurycanthinae</taxon>
        <taxon>Dryococelus</taxon>
    </lineage>
</organism>
<accession>A0ABQ9GXX4</accession>
<dbReference type="Pfam" id="PF20700">
    <property type="entry name" value="Mutator"/>
    <property type="match status" value="1"/>
</dbReference>